<dbReference type="PROSITE" id="PS51257">
    <property type="entry name" value="PROKAR_LIPOPROTEIN"/>
    <property type="match status" value="1"/>
</dbReference>
<keyword evidence="4" id="KW-0449">Lipoprotein</keyword>
<feature type="domain" description="DUF4398" evidence="3">
    <location>
        <begin position="26"/>
        <end position="100"/>
    </location>
</feature>
<feature type="chain" id="PRO_5005410945" evidence="2">
    <location>
        <begin position="20"/>
        <end position="117"/>
    </location>
</feature>
<proteinExistence type="predicted"/>
<dbReference type="RefSeq" id="WP_037021591.1">
    <property type="nucleotide sequence ID" value="NZ_CCSF01000001.1"/>
</dbReference>
<dbReference type="Pfam" id="PF14346">
    <property type="entry name" value="DUF4398"/>
    <property type="match status" value="1"/>
</dbReference>
<evidence type="ECO:0000313" key="5">
    <source>
        <dbReference type="Proteomes" id="UP000053902"/>
    </source>
</evidence>
<evidence type="ECO:0000313" key="4">
    <source>
        <dbReference type="EMBL" id="CDZ92869.1"/>
    </source>
</evidence>
<dbReference type="Proteomes" id="UP000053902">
    <property type="component" value="Unassembled WGS sequence"/>
</dbReference>
<accession>A0A078LP46</accession>
<dbReference type="AlphaFoldDB" id="A0A078LP46"/>
<keyword evidence="5" id="KW-1185">Reference proteome</keyword>
<keyword evidence="2" id="KW-0732">Signal</keyword>
<evidence type="ECO:0000256" key="1">
    <source>
        <dbReference type="SAM" id="Coils"/>
    </source>
</evidence>
<dbReference type="STRING" id="1499686.BN1079_00140"/>
<dbReference type="HOGENOM" id="CLU_132461_3_0_6"/>
<keyword evidence="1" id="KW-0175">Coiled coil</keyword>
<dbReference type="EMBL" id="CCSF01000001">
    <property type="protein sequence ID" value="CDZ92869.1"/>
    <property type="molecule type" value="Genomic_DNA"/>
</dbReference>
<name>A0A078LP46_9PSED</name>
<evidence type="ECO:0000256" key="2">
    <source>
        <dbReference type="SAM" id="SignalP"/>
    </source>
</evidence>
<reference evidence="4 5" key="1">
    <citation type="submission" date="2014-07" db="EMBL/GenBank/DDBJ databases">
        <authorList>
            <person name="Urmite Genomes Urmite Genomes"/>
        </authorList>
    </citation>
    <scope>NUCLEOTIDE SEQUENCE [LARGE SCALE GENOMIC DNA]</scope>
    <source>
        <strain evidence="4 5">20_BN</strain>
    </source>
</reference>
<dbReference type="Gene3D" id="1.20.1270.390">
    <property type="match status" value="1"/>
</dbReference>
<dbReference type="InterPro" id="IPR025511">
    <property type="entry name" value="DUF4398"/>
</dbReference>
<organism evidence="4 5">
    <name type="scientific">Pseudomonas saudiphocaensis</name>
    <dbReference type="NCBI Taxonomy" id="1499686"/>
    <lineage>
        <taxon>Bacteria</taxon>
        <taxon>Pseudomonadati</taxon>
        <taxon>Pseudomonadota</taxon>
        <taxon>Gammaproteobacteria</taxon>
        <taxon>Pseudomonadales</taxon>
        <taxon>Pseudomonadaceae</taxon>
        <taxon>Pseudomonas</taxon>
    </lineage>
</organism>
<sequence>MRTSFSCAFLSLAMLAGCASDPAPYEQLKITEQAVAQAHASGVAPQASDLRMAEAKLAKAQVAMQKKDYREARLLAEEAELDARLAEARVLNEKSQLQLSELNRRIAQLREQLGALQ</sequence>
<feature type="signal peptide" evidence="2">
    <location>
        <begin position="1"/>
        <end position="19"/>
    </location>
</feature>
<gene>
    <name evidence="4" type="ORF">BN1079_00140</name>
</gene>
<evidence type="ECO:0000259" key="3">
    <source>
        <dbReference type="Pfam" id="PF14346"/>
    </source>
</evidence>
<feature type="coiled-coil region" evidence="1">
    <location>
        <begin position="69"/>
        <end position="112"/>
    </location>
</feature>
<protein>
    <submittedName>
        <fullName evidence="4">Putative lipoprotein</fullName>
    </submittedName>
</protein>